<dbReference type="InterPro" id="IPR003423">
    <property type="entry name" value="OMP_efflux"/>
</dbReference>
<accession>A0A645JAS2</accession>
<keyword evidence="1" id="KW-0175">Coiled coil</keyword>
<evidence type="ECO:0000256" key="1">
    <source>
        <dbReference type="SAM" id="Coils"/>
    </source>
</evidence>
<comment type="caution">
    <text evidence="2">The sequence shown here is derived from an EMBL/GenBank/DDBJ whole genome shotgun (WGS) entry which is preliminary data.</text>
</comment>
<dbReference type="Pfam" id="PF02321">
    <property type="entry name" value="OEP"/>
    <property type="match status" value="1"/>
</dbReference>
<reference evidence="2" key="1">
    <citation type="submission" date="2019-08" db="EMBL/GenBank/DDBJ databases">
        <authorList>
            <person name="Kucharzyk K."/>
            <person name="Murdoch R.W."/>
            <person name="Higgins S."/>
            <person name="Loffler F."/>
        </authorList>
    </citation>
    <scope>NUCLEOTIDE SEQUENCE</scope>
</reference>
<protein>
    <recommendedName>
        <fullName evidence="3">Cobalt-zinc-cadmium resistance protein CzcC</fullName>
    </recommendedName>
</protein>
<dbReference type="PANTHER" id="PTHR30203">
    <property type="entry name" value="OUTER MEMBRANE CATION EFFLUX PROTEIN"/>
    <property type="match status" value="1"/>
</dbReference>
<dbReference type="AlphaFoldDB" id="A0A645JAS2"/>
<proteinExistence type="predicted"/>
<dbReference type="InterPro" id="IPR010131">
    <property type="entry name" value="MdtP/NodT-like"/>
</dbReference>
<dbReference type="EMBL" id="VSSQ01136483">
    <property type="protein sequence ID" value="MPN60775.1"/>
    <property type="molecule type" value="Genomic_DNA"/>
</dbReference>
<gene>
    <name evidence="2" type="ORF">SDC9_208507</name>
</gene>
<dbReference type="GO" id="GO:0015562">
    <property type="term" value="F:efflux transmembrane transporter activity"/>
    <property type="evidence" value="ECO:0007669"/>
    <property type="project" value="InterPro"/>
</dbReference>
<sequence>MPLPIIDRSKGKKQEAQANVRIAEADQAAVEQRLLRAWGTASTRFRTAVEQVTNYRERILPKANEALRLVQSGFEQGKFGFIDLLDTQRTTAEARLAYQQKLLELNVAQAELESLAAGGIQPQPNKSQP</sequence>
<feature type="coiled-coil region" evidence="1">
    <location>
        <begin position="6"/>
        <end position="33"/>
    </location>
</feature>
<dbReference type="Gene3D" id="1.20.1600.10">
    <property type="entry name" value="Outer membrane efflux proteins (OEP)"/>
    <property type="match status" value="1"/>
</dbReference>
<organism evidence="2">
    <name type="scientific">bioreactor metagenome</name>
    <dbReference type="NCBI Taxonomy" id="1076179"/>
    <lineage>
        <taxon>unclassified sequences</taxon>
        <taxon>metagenomes</taxon>
        <taxon>ecological metagenomes</taxon>
    </lineage>
</organism>
<evidence type="ECO:0000313" key="2">
    <source>
        <dbReference type="EMBL" id="MPN60775.1"/>
    </source>
</evidence>
<dbReference type="PANTHER" id="PTHR30203:SF24">
    <property type="entry name" value="BLR4935 PROTEIN"/>
    <property type="match status" value="1"/>
</dbReference>
<dbReference type="SUPFAM" id="SSF56954">
    <property type="entry name" value="Outer membrane efflux proteins (OEP)"/>
    <property type="match status" value="1"/>
</dbReference>
<evidence type="ECO:0008006" key="3">
    <source>
        <dbReference type="Google" id="ProtNLM"/>
    </source>
</evidence>
<name>A0A645JAS2_9ZZZZ</name>